<organism evidence="2 3">
    <name type="scientific">Sphenostylis stenocarpa</name>
    <dbReference type="NCBI Taxonomy" id="92480"/>
    <lineage>
        <taxon>Eukaryota</taxon>
        <taxon>Viridiplantae</taxon>
        <taxon>Streptophyta</taxon>
        <taxon>Embryophyta</taxon>
        <taxon>Tracheophyta</taxon>
        <taxon>Spermatophyta</taxon>
        <taxon>Magnoliopsida</taxon>
        <taxon>eudicotyledons</taxon>
        <taxon>Gunneridae</taxon>
        <taxon>Pentapetalae</taxon>
        <taxon>rosids</taxon>
        <taxon>fabids</taxon>
        <taxon>Fabales</taxon>
        <taxon>Fabaceae</taxon>
        <taxon>Papilionoideae</taxon>
        <taxon>50 kb inversion clade</taxon>
        <taxon>NPAAA clade</taxon>
        <taxon>indigoferoid/millettioid clade</taxon>
        <taxon>Phaseoleae</taxon>
        <taxon>Sphenostylis</taxon>
    </lineage>
</organism>
<sequence length="67" mass="7289">KKLGESWVPPTPIQLKSVLAQHACLLPQSSLLYPRIALSAMLVLAILKLVLVFETLSATLQSPKPII</sequence>
<feature type="non-terminal residue" evidence="2">
    <location>
        <position position="67"/>
    </location>
</feature>
<dbReference type="Proteomes" id="UP001189624">
    <property type="component" value="Chromosome 7"/>
</dbReference>
<dbReference type="EMBL" id="OY731404">
    <property type="protein sequence ID" value="CAJ1968985.1"/>
    <property type="molecule type" value="Genomic_DNA"/>
</dbReference>
<keyword evidence="1" id="KW-0812">Transmembrane</keyword>
<proteinExistence type="predicted"/>
<protein>
    <submittedName>
        <fullName evidence="2">Uncharacterized protein</fullName>
    </submittedName>
</protein>
<feature type="transmembrane region" description="Helical" evidence="1">
    <location>
        <begin position="36"/>
        <end position="56"/>
    </location>
</feature>
<feature type="non-terminal residue" evidence="2">
    <location>
        <position position="1"/>
    </location>
</feature>
<accession>A0AA86VR69</accession>
<name>A0AA86VR69_9FABA</name>
<evidence type="ECO:0000256" key="1">
    <source>
        <dbReference type="SAM" id="Phobius"/>
    </source>
</evidence>
<evidence type="ECO:0000313" key="2">
    <source>
        <dbReference type="EMBL" id="CAJ1968985.1"/>
    </source>
</evidence>
<keyword evidence="1" id="KW-1133">Transmembrane helix</keyword>
<dbReference type="Gramene" id="rna-AYBTSS11_LOCUS22008">
    <property type="protein sequence ID" value="CAJ1968985.1"/>
    <property type="gene ID" value="gene-AYBTSS11_LOCUS22008"/>
</dbReference>
<gene>
    <name evidence="2" type="ORF">AYBTSS11_LOCUS22008</name>
</gene>
<keyword evidence="1" id="KW-0472">Membrane</keyword>
<keyword evidence="3" id="KW-1185">Reference proteome</keyword>
<reference evidence="2" key="1">
    <citation type="submission" date="2023-10" db="EMBL/GenBank/DDBJ databases">
        <authorList>
            <person name="Domelevo Entfellner J.-B."/>
        </authorList>
    </citation>
    <scope>NUCLEOTIDE SEQUENCE</scope>
</reference>
<dbReference type="AlphaFoldDB" id="A0AA86VR69"/>
<evidence type="ECO:0000313" key="3">
    <source>
        <dbReference type="Proteomes" id="UP001189624"/>
    </source>
</evidence>